<evidence type="ECO:0000256" key="4">
    <source>
        <dbReference type="ARBA" id="ARBA00022679"/>
    </source>
</evidence>
<evidence type="ECO:0000256" key="7">
    <source>
        <dbReference type="ARBA" id="ARBA00022840"/>
    </source>
</evidence>
<evidence type="ECO:0000256" key="6">
    <source>
        <dbReference type="ARBA" id="ARBA00022777"/>
    </source>
</evidence>
<dbReference type="EMBL" id="JACGWY010000002">
    <property type="protein sequence ID" value="MBA8815948.1"/>
    <property type="molecule type" value="Genomic_DNA"/>
</dbReference>
<comment type="caution">
    <text evidence="12">The sequence shown here is derived from an EMBL/GenBank/DDBJ whole genome shotgun (WGS) entry which is preliminary data.</text>
</comment>
<dbReference type="Gene3D" id="1.20.5.1930">
    <property type="match status" value="1"/>
</dbReference>
<keyword evidence="7" id="KW-0067">ATP-binding</keyword>
<dbReference type="RefSeq" id="WP_167049397.1">
    <property type="nucleotide sequence ID" value="NZ_JAAOZB010000002.1"/>
</dbReference>
<dbReference type="PANTHER" id="PTHR24421">
    <property type="entry name" value="NITRATE/NITRITE SENSOR PROTEIN NARX-RELATED"/>
    <property type="match status" value="1"/>
</dbReference>
<evidence type="ECO:0000259" key="10">
    <source>
        <dbReference type="Pfam" id="PF07730"/>
    </source>
</evidence>
<keyword evidence="9" id="KW-0812">Transmembrane</keyword>
<feature type="transmembrane region" description="Helical" evidence="9">
    <location>
        <begin position="93"/>
        <end position="123"/>
    </location>
</feature>
<dbReference type="Gene3D" id="3.30.565.10">
    <property type="entry name" value="Histidine kinase-like ATPase, C-terminal domain"/>
    <property type="match status" value="1"/>
</dbReference>
<dbReference type="PANTHER" id="PTHR24421:SF10">
    <property type="entry name" value="NITRATE_NITRITE SENSOR PROTEIN NARQ"/>
    <property type="match status" value="1"/>
</dbReference>
<reference evidence="12 13" key="1">
    <citation type="submission" date="2020-07" db="EMBL/GenBank/DDBJ databases">
        <title>Sequencing the genomes of 1000 actinobacteria strains.</title>
        <authorList>
            <person name="Klenk H.-P."/>
        </authorList>
    </citation>
    <scope>NUCLEOTIDE SEQUENCE [LARGE SCALE GENOMIC DNA]</scope>
    <source>
        <strain evidence="12 13">DSM 27576</strain>
    </source>
</reference>
<dbReference type="Pfam" id="PF23539">
    <property type="entry name" value="DUF7134"/>
    <property type="match status" value="1"/>
</dbReference>
<dbReference type="Pfam" id="PF07730">
    <property type="entry name" value="HisKA_3"/>
    <property type="match status" value="1"/>
</dbReference>
<name>A0A7W3JN83_9MICO</name>
<evidence type="ECO:0000256" key="9">
    <source>
        <dbReference type="SAM" id="Phobius"/>
    </source>
</evidence>
<keyword evidence="8" id="KW-0902">Two-component regulatory system</keyword>
<evidence type="ECO:0000256" key="1">
    <source>
        <dbReference type="ARBA" id="ARBA00000085"/>
    </source>
</evidence>
<keyword evidence="13" id="KW-1185">Reference proteome</keyword>
<accession>A0A7W3JN83</accession>
<feature type="transmembrane region" description="Helical" evidence="9">
    <location>
        <begin position="135"/>
        <end position="158"/>
    </location>
</feature>
<protein>
    <recommendedName>
        <fullName evidence="2">histidine kinase</fullName>
        <ecNumber evidence="2">2.7.13.3</ecNumber>
    </recommendedName>
</protein>
<keyword evidence="9" id="KW-0472">Membrane</keyword>
<feature type="transmembrane region" description="Helical" evidence="9">
    <location>
        <begin position="164"/>
        <end position="184"/>
    </location>
</feature>
<dbReference type="SUPFAM" id="SSF55874">
    <property type="entry name" value="ATPase domain of HSP90 chaperone/DNA topoisomerase II/histidine kinase"/>
    <property type="match status" value="1"/>
</dbReference>
<keyword evidence="6 12" id="KW-0418">Kinase</keyword>
<organism evidence="12 13">
    <name type="scientific">Microbacterium halimionae</name>
    <dbReference type="NCBI Taxonomy" id="1526413"/>
    <lineage>
        <taxon>Bacteria</taxon>
        <taxon>Bacillati</taxon>
        <taxon>Actinomycetota</taxon>
        <taxon>Actinomycetes</taxon>
        <taxon>Micrococcales</taxon>
        <taxon>Microbacteriaceae</taxon>
        <taxon>Microbacterium</taxon>
    </lineage>
</organism>
<evidence type="ECO:0000256" key="2">
    <source>
        <dbReference type="ARBA" id="ARBA00012438"/>
    </source>
</evidence>
<dbReference type="GO" id="GO:0016020">
    <property type="term" value="C:membrane"/>
    <property type="evidence" value="ECO:0007669"/>
    <property type="project" value="InterPro"/>
</dbReference>
<evidence type="ECO:0000256" key="3">
    <source>
        <dbReference type="ARBA" id="ARBA00022553"/>
    </source>
</evidence>
<dbReference type="InterPro" id="IPR055558">
    <property type="entry name" value="DUF7134"/>
</dbReference>
<gene>
    <name evidence="12" type="ORF">FHX48_001021</name>
</gene>
<dbReference type="GO" id="GO:0046983">
    <property type="term" value="F:protein dimerization activity"/>
    <property type="evidence" value="ECO:0007669"/>
    <property type="project" value="InterPro"/>
</dbReference>
<dbReference type="EC" id="2.7.13.3" evidence="2"/>
<dbReference type="AlphaFoldDB" id="A0A7W3JN83"/>
<keyword evidence="3" id="KW-0597">Phosphoprotein</keyword>
<dbReference type="InterPro" id="IPR050482">
    <property type="entry name" value="Sensor_HK_TwoCompSys"/>
</dbReference>
<feature type="domain" description="DUF7134" evidence="11">
    <location>
        <begin position="30"/>
        <end position="174"/>
    </location>
</feature>
<dbReference type="InterPro" id="IPR036890">
    <property type="entry name" value="HATPase_C_sf"/>
</dbReference>
<comment type="catalytic activity">
    <reaction evidence="1">
        <text>ATP + protein L-histidine = ADP + protein N-phospho-L-histidine.</text>
        <dbReference type="EC" id="2.7.13.3"/>
    </reaction>
</comment>
<feature type="transmembrane region" description="Helical" evidence="9">
    <location>
        <begin position="38"/>
        <end position="56"/>
    </location>
</feature>
<evidence type="ECO:0000313" key="13">
    <source>
        <dbReference type="Proteomes" id="UP000526083"/>
    </source>
</evidence>
<feature type="domain" description="Signal transduction histidine kinase subgroup 3 dimerisation and phosphoacceptor" evidence="10">
    <location>
        <begin position="216"/>
        <end position="279"/>
    </location>
</feature>
<evidence type="ECO:0000256" key="5">
    <source>
        <dbReference type="ARBA" id="ARBA00022741"/>
    </source>
</evidence>
<keyword evidence="9" id="KW-1133">Transmembrane helix</keyword>
<keyword evidence="4" id="KW-0808">Transferase</keyword>
<proteinExistence type="predicted"/>
<dbReference type="GO" id="GO:0000155">
    <property type="term" value="F:phosphorelay sensor kinase activity"/>
    <property type="evidence" value="ECO:0007669"/>
    <property type="project" value="InterPro"/>
</dbReference>
<dbReference type="CDD" id="cd16917">
    <property type="entry name" value="HATPase_UhpB-NarQ-NarX-like"/>
    <property type="match status" value="1"/>
</dbReference>
<dbReference type="GO" id="GO:0005524">
    <property type="term" value="F:ATP binding"/>
    <property type="evidence" value="ECO:0007669"/>
    <property type="project" value="UniProtKB-KW"/>
</dbReference>
<evidence type="ECO:0000259" key="11">
    <source>
        <dbReference type="Pfam" id="PF23539"/>
    </source>
</evidence>
<feature type="transmembrane region" description="Helical" evidence="9">
    <location>
        <begin position="68"/>
        <end position="87"/>
    </location>
</feature>
<sequence>MHDSQAFILGGAAGSPEDELRLPRPPGVVRRFWARHPLATDILIATLALLLSAAGARVSASTSVEPSSATVAATIALTVGGCVALVWRRRWPILVFIAAVAPLLLLEGGGVELLGPAALVAIYSIAVYRNARASWYAFGSAIVLFAVVSWISISMAGANGMTTINVNVSAIFLLLLGVLIGINVGNRKRYLEALIGRSRQILIERNQHSRLAAAAERTRIAREMHDIVSHSLTVIVALSEGASVTNDRERAAEANRAIAGTARSALDEMRVMLGVLRDDDNNDIVPLVPDLASSLSELVDAARAAGFRVVLSTSGEPGGSSAARLAVLRIAREGLTNAMRYSHDPAQISLSVIYTDNEIEVSIENDGAHPSEPSQGSGYGLKGLGERLTFVGGTMTAGFVADSIWRLRARIPKEDTRA</sequence>
<dbReference type="Proteomes" id="UP000526083">
    <property type="component" value="Unassembled WGS sequence"/>
</dbReference>
<keyword evidence="5" id="KW-0547">Nucleotide-binding</keyword>
<dbReference type="InterPro" id="IPR011712">
    <property type="entry name" value="Sig_transdc_His_kin_sub3_dim/P"/>
</dbReference>
<evidence type="ECO:0000256" key="8">
    <source>
        <dbReference type="ARBA" id="ARBA00023012"/>
    </source>
</evidence>
<evidence type="ECO:0000313" key="12">
    <source>
        <dbReference type="EMBL" id="MBA8815948.1"/>
    </source>
</evidence>